<accession>A0AAE0AKI0</accession>
<evidence type="ECO:0000313" key="2">
    <source>
        <dbReference type="Proteomes" id="UP001281410"/>
    </source>
</evidence>
<evidence type="ECO:0008006" key="3">
    <source>
        <dbReference type="Google" id="ProtNLM"/>
    </source>
</evidence>
<comment type="caution">
    <text evidence="1">The sequence shown here is derived from an EMBL/GenBank/DDBJ whole genome shotgun (WGS) entry which is preliminary data.</text>
</comment>
<keyword evidence="2" id="KW-1185">Reference proteome</keyword>
<evidence type="ECO:0000313" key="1">
    <source>
        <dbReference type="EMBL" id="KAK3219320.1"/>
    </source>
</evidence>
<dbReference type="EMBL" id="JANJYJ010000004">
    <property type="protein sequence ID" value="KAK3219320.1"/>
    <property type="molecule type" value="Genomic_DNA"/>
</dbReference>
<name>A0AAE0AKI0_9ROSI</name>
<protein>
    <recommendedName>
        <fullName evidence="3">Reverse transcriptase zinc-binding domain-containing protein</fullName>
    </recommendedName>
</protein>
<dbReference type="Proteomes" id="UP001281410">
    <property type="component" value="Unassembled WGS sequence"/>
</dbReference>
<gene>
    <name evidence="1" type="ORF">Dsin_013290</name>
</gene>
<reference evidence="1" key="1">
    <citation type="journal article" date="2023" name="Plant J.">
        <title>Genome sequences and population genomics provide insights into the demographic history, inbreeding, and mutation load of two 'living fossil' tree species of Dipteronia.</title>
        <authorList>
            <person name="Feng Y."/>
            <person name="Comes H.P."/>
            <person name="Chen J."/>
            <person name="Zhu S."/>
            <person name="Lu R."/>
            <person name="Zhang X."/>
            <person name="Li P."/>
            <person name="Qiu J."/>
            <person name="Olsen K.M."/>
            <person name="Qiu Y."/>
        </authorList>
    </citation>
    <scope>NUCLEOTIDE SEQUENCE</scope>
    <source>
        <strain evidence="1">NBL</strain>
    </source>
</reference>
<organism evidence="1 2">
    <name type="scientific">Dipteronia sinensis</name>
    <dbReference type="NCBI Taxonomy" id="43782"/>
    <lineage>
        <taxon>Eukaryota</taxon>
        <taxon>Viridiplantae</taxon>
        <taxon>Streptophyta</taxon>
        <taxon>Embryophyta</taxon>
        <taxon>Tracheophyta</taxon>
        <taxon>Spermatophyta</taxon>
        <taxon>Magnoliopsida</taxon>
        <taxon>eudicotyledons</taxon>
        <taxon>Gunneridae</taxon>
        <taxon>Pentapetalae</taxon>
        <taxon>rosids</taxon>
        <taxon>malvids</taxon>
        <taxon>Sapindales</taxon>
        <taxon>Sapindaceae</taxon>
        <taxon>Hippocastanoideae</taxon>
        <taxon>Acereae</taxon>
        <taxon>Dipteronia</taxon>
    </lineage>
</organism>
<sequence length="105" mass="12495">MRPVQQLILPSGGWDVRLVIANFTEEDKEAILSLPVGISRVEDTIIWHYEQCGYYSVKSRYWLGRAMADLPRTLGLNGTDSWWKYLWRFPMAFRIKMFIWRACYD</sequence>
<dbReference type="AlphaFoldDB" id="A0AAE0AKI0"/>
<proteinExistence type="predicted"/>